<dbReference type="Pfam" id="PF00067">
    <property type="entry name" value="p450"/>
    <property type="match status" value="1"/>
</dbReference>
<evidence type="ECO:0000256" key="2">
    <source>
        <dbReference type="ARBA" id="ARBA00004167"/>
    </source>
</evidence>
<reference evidence="12 13" key="1">
    <citation type="submission" date="2024-05" db="EMBL/GenBank/DDBJ databases">
        <title>A draft genome resource for the thread blight pathogen Marasmius tenuissimus strain MS-2.</title>
        <authorList>
            <person name="Yulfo-Soto G.E."/>
            <person name="Baruah I.K."/>
            <person name="Amoako-Attah I."/>
            <person name="Bukari Y."/>
            <person name="Meinhardt L.W."/>
            <person name="Bailey B.A."/>
            <person name="Cohen S.P."/>
        </authorList>
    </citation>
    <scope>NUCLEOTIDE SEQUENCE [LARGE SCALE GENOMIC DNA]</scope>
    <source>
        <strain evidence="12 13">MS-2</strain>
    </source>
</reference>
<name>A0ABR3A408_9AGAR</name>
<gene>
    <name evidence="12" type="ORF">AAF712_004746</name>
</gene>
<dbReference type="Proteomes" id="UP001437256">
    <property type="component" value="Unassembled WGS sequence"/>
</dbReference>
<dbReference type="InterPro" id="IPR036396">
    <property type="entry name" value="Cyt_P450_sf"/>
</dbReference>
<keyword evidence="4" id="KW-0349">Heme</keyword>
<dbReference type="PANTHER" id="PTHR46300:SF2">
    <property type="entry name" value="CYTOCHROME P450 MONOOXYGENASE ALNH-RELATED"/>
    <property type="match status" value="1"/>
</dbReference>
<evidence type="ECO:0000256" key="6">
    <source>
        <dbReference type="ARBA" id="ARBA00022723"/>
    </source>
</evidence>
<evidence type="ECO:0000256" key="5">
    <source>
        <dbReference type="ARBA" id="ARBA00022692"/>
    </source>
</evidence>
<evidence type="ECO:0000256" key="11">
    <source>
        <dbReference type="ARBA" id="ARBA00023136"/>
    </source>
</evidence>
<protein>
    <recommendedName>
        <fullName evidence="14">Cytochrome P450</fullName>
    </recommendedName>
</protein>
<dbReference type="EMBL" id="JBBXMP010000020">
    <property type="protein sequence ID" value="KAL0068086.1"/>
    <property type="molecule type" value="Genomic_DNA"/>
</dbReference>
<keyword evidence="13" id="KW-1185">Reference proteome</keyword>
<keyword evidence="10" id="KW-0503">Monooxygenase</keyword>
<evidence type="ECO:0000256" key="4">
    <source>
        <dbReference type="ARBA" id="ARBA00022617"/>
    </source>
</evidence>
<dbReference type="SUPFAM" id="SSF48264">
    <property type="entry name" value="Cytochrome P450"/>
    <property type="match status" value="1"/>
</dbReference>
<evidence type="ECO:0000256" key="9">
    <source>
        <dbReference type="ARBA" id="ARBA00023004"/>
    </source>
</evidence>
<comment type="caution">
    <text evidence="12">The sequence shown here is derived from an EMBL/GenBank/DDBJ whole genome shotgun (WGS) entry which is preliminary data.</text>
</comment>
<keyword evidence="5" id="KW-0812">Transmembrane</keyword>
<keyword evidence="8" id="KW-0560">Oxidoreductase</keyword>
<organism evidence="12 13">
    <name type="scientific">Marasmius tenuissimus</name>
    <dbReference type="NCBI Taxonomy" id="585030"/>
    <lineage>
        <taxon>Eukaryota</taxon>
        <taxon>Fungi</taxon>
        <taxon>Dikarya</taxon>
        <taxon>Basidiomycota</taxon>
        <taxon>Agaricomycotina</taxon>
        <taxon>Agaricomycetes</taxon>
        <taxon>Agaricomycetidae</taxon>
        <taxon>Agaricales</taxon>
        <taxon>Marasmiineae</taxon>
        <taxon>Marasmiaceae</taxon>
        <taxon>Marasmius</taxon>
    </lineage>
</organism>
<keyword evidence="11" id="KW-0472">Membrane</keyword>
<evidence type="ECO:0000256" key="7">
    <source>
        <dbReference type="ARBA" id="ARBA00022989"/>
    </source>
</evidence>
<dbReference type="InterPro" id="IPR050364">
    <property type="entry name" value="Cytochrome_P450_fung"/>
</dbReference>
<evidence type="ECO:0000313" key="13">
    <source>
        <dbReference type="Proteomes" id="UP001437256"/>
    </source>
</evidence>
<comment type="subcellular location">
    <subcellularLocation>
        <location evidence="2">Membrane</location>
        <topology evidence="2">Single-pass membrane protein</topology>
    </subcellularLocation>
</comment>
<accession>A0ABR3A408</accession>
<sequence length="246" mass="27974">MPRSKVWPKLTEWSRRFGSIYRVNLAGTEAVVLGTHKAAADLLNRRSANYSDRPRSIVASELMGGGMIIGLIDTNMTWKKMRRASHETMGSTAANNYRGMQEAEAYILSYQLLQTPADWDDHLQRASNSLMLSVIYGLPPRLNSLDPNIRRTNEFVSGLLTAAAPGAYLVEYFTWMKHLPRWMCPWRRFAENYFAEYSIYFGKQIAEVEARMKQGTQPPCVASTFIENRQKFGMTDQEAAWAATSL</sequence>
<keyword evidence="9" id="KW-0408">Iron</keyword>
<dbReference type="Gene3D" id="1.10.630.10">
    <property type="entry name" value="Cytochrome P450"/>
    <property type="match status" value="1"/>
</dbReference>
<evidence type="ECO:0000256" key="10">
    <source>
        <dbReference type="ARBA" id="ARBA00023033"/>
    </source>
</evidence>
<evidence type="ECO:0000256" key="1">
    <source>
        <dbReference type="ARBA" id="ARBA00001971"/>
    </source>
</evidence>
<comment type="similarity">
    <text evidence="3">Belongs to the cytochrome P450 family.</text>
</comment>
<evidence type="ECO:0000256" key="8">
    <source>
        <dbReference type="ARBA" id="ARBA00023002"/>
    </source>
</evidence>
<keyword evidence="6" id="KW-0479">Metal-binding</keyword>
<dbReference type="InterPro" id="IPR001128">
    <property type="entry name" value="Cyt_P450"/>
</dbReference>
<evidence type="ECO:0000256" key="3">
    <source>
        <dbReference type="ARBA" id="ARBA00010617"/>
    </source>
</evidence>
<comment type="cofactor">
    <cofactor evidence="1">
        <name>heme</name>
        <dbReference type="ChEBI" id="CHEBI:30413"/>
    </cofactor>
</comment>
<dbReference type="PANTHER" id="PTHR46300">
    <property type="entry name" value="P450, PUTATIVE (EUROFUNG)-RELATED-RELATED"/>
    <property type="match status" value="1"/>
</dbReference>
<evidence type="ECO:0008006" key="14">
    <source>
        <dbReference type="Google" id="ProtNLM"/>
    </source>
</evidence>
<proteinExistence type="inferred from homology"/>
<evidence type="ECO:0000313" key="12">
    <source>
        <dbReference type="EMBL" id="KAL0068086.1"/>
    </source>
</evidence>
<keyword evidence="7" id="KW-1133">Transmembrane helix</keyword>